<keyword evidence="3" id="KW-1185">Reference proteome</keyword>
<feature type="region of interest" description="Disordered" evidence="1">
    <location>
        <begin position="190"/>
        <end position="209"/>
    </location>
</feature>
<proteinExistence type="predicted"/>
<dbReference type="STRING" id="1782.AWC18_16500"/>
<name>A0A1X1Z3T4_MYCNO</name>
<dbReference type="Proteomes" id="UP000193108">
    <property type="component" value="Unassembled WGS sequence"/>
</dbReference>
<gene>
    <name evidence="2" type="ORF">AWC18_16500</name>
</gene>
<reference evidence="2 3" key="1">
    <citation type="submission" date="2016-01" db="EMBL/GenBank/DDBJ databases">
        <title>The new phylogeny of the genus Mycobacterium.</title>
        <authorList>
            <person name="Tarcisio F."/>
            <person name="Conor M."/>
            <person name="Antonella G."/>
            <person name="Elisabetta G."/>
            <person name="Giulia F.S."/>
            <person name="Sara T."/>
            <person name="Anna F."/>
            <person name="Clotilde B."/>
            <person name="Roberto B."/>
            <person name="Veronica D.S."/>
            <person name="Fabio R."/>
            <person name="Monica P."/>
            <person name="Olivier J."/>
            <person name="Enrico T."/>
            <person name="Nicola S."/>
        </authorList>
    </citation>
    <scope>NUCLEOTIDE SEQUENCE [LARGE SCALE GENOMIC DNA]</scope>
    <source>
        <strain evidence="2 3">DSM 44164</strain>
    </source>
</reference>
<dbReference type="AlphaFoldDB" id="A0A1X1Z3T4"/>
<comment type="caution">
    <text evidence="2">The sequence shown here is derived from an EMBL/GenBank/DDBJ whole genome shotgun (WGS) entry which is preliminary data.</text>
</comment>
<protein>
    <recommendedName>
        <fullName evidence="4">DUF1298 domain-containing protein</fullName>
    </recommendedName>
</protein>
<evidence type="ECO:0000256" key="1">
    <source>
        <dbReference type="SAM" id="MobiDB-lite"/>
    </source>
</evidence>
<evidence type="ECO:0008006" key="4">
    <source>
        <dbReference type="Google" id="ProtNLM"/>
    </source>
</evidence>
<sequence>MRARPMAAIDAQFYWMSVKIPSDQFLLYAFAGVPADLDEAIAELLDRARTIPDLNIRVADAGALRYPRWVPITEPIGAVRHRAPGDSWPGCLDAVAGLTDDQLDVRTAPWRLHVFAPVHDIPGHRGAGTVAVLQVAHALADGGRASALAAWLFGRDAPVGAVQAPSRECLPWRAVVAARAHRSRVADTAAGLLPPPVGDRPPLATNNRPAGARTVRTLVRRRSELRGPTVTVAALSAVSAALAEYLDEPCGELGAEVPMAKAGARQAHNHFGNIAVGLYPLLGHDARCERIAADVAGGRLRGRHPAAAAADRAFAATPAALLHWGVAHFDPDTRPERVTGNTVVSSVYRGAADLRFGAAPVLLTAGFPALSPAMGLTHGVHGIGDTVVVSVHAAESAVGDIGVYLQLLDAAL</sequence>
<accession>A0A1X1Z3T4</accession>
<evidence type="ECO:0000313" key="3">
    <source>
        <dbReference type="Proteomes" id="UP000193108"/>
    </source>
</evidence>
<organism evidence="2 3">
    <name type="scientific">Mycolicibacter nonchromogenicus</name>
    <name type="common">Mycobacterium nonchromogenicum</name>
    <dbReference type="NCBI Taxonomy" id="1782"/>
    <lineage>
        <taxon>Bacteria</taxon>
        <taxon>Bacillati</taxon>
        <taxon>Actinomycetota</taxon>
        <taxon>Actinomycetes</taxon>
        <taxon>Mycobacteriales</taxon>
        <taxon>Mycobacteriaceae</taxon>
        <taxon>Mycolicibacter</taxon>
    </lineage>
</organism>
<evidence type="ECO:0000313" key="2">
    <source>
        <dbReference type="EMBL" id="ORW18043.1"/>
    </source>
</evidence>
<dbReference type="EMBL" id="LQPI01000060">
    <property type="protein sequence ID" value="ORW18043.1"/>
    <property type="molecule type" value="Genomic_DNA"/>
</dbReference>
<dbReference type="RefSeq" id="WP_085139424.1">
    <property type="nucleotide sequence ID" value="NZ_LQPI01000060.1"/>
</dbReference>